<evidence type="ECO:0000256" key="6">
    <source>
        <dbReference type="ARBA" id="ARBA00023294"/>
    </source>
</evidence>
<organism evidence="9">
    <name type="scientific">Arundo donax</name>
    <name type="common">Giant reed</name>
    <name type="synonym">Donax arundinaceus</name>
    <dbReference type="NCBI Taxonomy" id="35708"/>
    <lineage>
        <taxon>Eukaryota</taxon>
        <taxon>Viridiplantae</taxon>
        <taxon>Streptophyta</taxon>
        <taxon>Embryophyta</taxon>
        <taxon>Tracheophyta</taxon>
        <taxon>Spermatophyta</taxon>
        <taxon>Magnoliopsida</taxon>
        <taxon>Liliopsida</taxon>
        <taxon>Poales</taxon>
        <taxon>Poaceae</taxon>
        <taxon>PACMAD clade</taxon>
        <taxon>Arundinoideae</taxon>
        <taxon>Arundineae</taxon>
        <taxon>Arundo</taxon>
    </lineage>
</organism>
<sequence>MQFLPLLSSYRLSGKSNDNSLWEKLKEGTLQIVEELTAPPTMGAVIGLVIGAVPWLKSLFVGTNAPLRTIHNSLKLLGHVLISTPTSSSSSSLFG</sequence>
<dbReference type="PANTHER" id="PTHR31651:SF22">
    <property type="entry name" value="AUXIN EFFLUX CARRIER FAMILY PROTEIN"/>
    <property type="match status" value="1"/>
</dbReference>
<comment type="subcellular location">
    <subcellularLocation>
        <location evidence="1">Endoplasmic reticulum membrane</location>
        <topology evidence="1">Multi-pass membrane protein</topology>
    </subcellularLocation>
</comment>
<evidence type="ECO:0000256" key="2">
    <source>
        <dbReference type="ARBA" id="ARBA00022448"/>
    </source>
</evidence>
<reference evidence="9" key="2">
    <citation type="journal article" date="2015" name="Data Brief">
        <title>Shoot transcriptome of the giant reed, Arundo donax.</title>
        <authorList>
            <person name="Barrero R.A."/>
            <person name="Guerrero F.D."/>
            <person name="Moolhuijzen P."/>
            <person name="Goolsby J.A."/>
            <person name="Tidwell J."/>
            <person name="Bellgard S.E."/>
            <person name="Bellgard M.I."/>
        </authorList>
    </citation>
    <scope>NUCLEOTIDE SEQUENCE</scope>
    <source>
        <tissue evidence="9">Shoot tissue taken approximately 20 cm above the soil surface</tissue>
    </source>
</reference>
<dbReference type="InterPro" id="IPR045033">
    <property type="entry name" value="PILS1/3/4/5/7"/>
</dbReference>
<dbReference type="PANTHER" id="PTHR31651">
    <property type="match status" value="1"/>
</dbReference>
<name>A0A0A9BVG5_ARUDO</name>
<keyword evidence="3" id="KW-0812">Transmembrane</keyword>
<evidence type="ECO:0000256" key="3">
    <source>
        <dbReference type="ARBA" id="ARBA00022692"/>
    </source>
</evidence>
<comment type="similarity">
    <text evidence="8">Belongs to the auxin efflux carrier (TC 2.A.69.2) family.</text>
</comment>
<proteinExistence type="inferred from homology"/>
<evidence type="ECO:0000256" key="8">
    <source>
        <dbReference type="ARBA" id="ARBA00025752"/>
    </source>
</evidence>
<accession>A0A0A9BVG5</accession>
<dbReference type="GO" id="GO:0080162">
    <property type="term" value="P:endoplasmic reticulum to cytosol auxin transport"/>
    <property type="evidence" value="ECO:0007669"/>
    <property type="project" value="InterPro"/>
</dbReference>
<keyword evidence="5" id="KW-0472">Membrane</keyword>
<keyword evidence="2" id="KW-0813">Transport</keyword>
<evidence type="ECO:0000256" key="1">
    <source>
        <dbReference type="ARBA" id="ARBA00004477"/>
    </source>
</evidence>
<comment type="function">
    <text evidence="7">Involved in cellular auxin homeostasis by regulating auxin metabolism. Regulates intracellular auxin accumulation at the endoplasmic reticulum and thus auxin availability for nuclear auxin signaling.</text>
</comment>
<keyword evidence="6" id="KW-0927">Auxin signaling pathway</keyword>
<dbReference type="GO" id="GO:0009734">
    <property type="term" value="P:auxin-activated signaling pathway"/>
    <property type="evidence" value="ECO:0007669"/>
    <property type="project" value="UniProtKB-KW"/>
</dbReference>
<protein>
    <submittedName>
        <fullName evidence="9">Uncharacterized protein</fullName>
    </submittedName>
</protein>
<dbReference type="AlphaFoldDB" id="A0A0A9BVG5"/>
<dbReference type="Pfam" id="PF03547">
    <property type="entry name" value="Mem_trans"/>
    <property type="match status" value="1"/>
</dbReference>
<reference evidence="9" key="1">
    <citation type="submission" date="2014-09" db="EMBL/GenBank/DDBJ databases">
        <authorList>
            <person name="Magalhaes I.L.F."/>
            <person name="Oliveira U."/>
            <person name="Santos F.R."/>
            <person name="Vidigal T.H.D.A."/>
            <person name="Brescovit A.D."/>
            <person name="Santos A.J."/>
        </authorList>
    </citation>
    <scope>NUCLEOTIDE SEQUENCE</scope>
    <source>
        <tissue evidence="9">Shoot tissue taken approximately 20 cm above the soil surface</tissue>
    </source>
</reference>
<evidence type="ECO:0000313" key="9">
    <source>
        <dbReference type="EMBL" id="JAD65125.1"/>
    </source>
</evidence>
<dbReference type="InterPro" id="IPR004776">
    <property type="entry name" value="Mem_transp_PIN-like"/>
</dbReference>
<evidence type="ECO:0000256" key="5">
    <source>
        <dbReference type="ARBA" id="ARBA00023136"/>
    </source>
</evidence>
<evidence type="ECO:0000256" key="4">
    <source>
        <dbReference type="ARBA" id="ARBA00022989"/>
    </source>
</evidence>
<evidence type="ECO:0000256" key="7">
    <source>
        <dbReference type="ARBA" id="ARBA00025100"/>
    </source>
</evidence>
<keyword evidence="4" id="KW-1133">Transmembrane helix</keyword>
<dbReference type="EMBL" id="GBRH01232770">
    <property type="protein sequence ID" value="JAD65125.1"/>
    <property type="molecule type" value="Transcribed_RNA"/>
</dbReference>
<dbReference type="GO" id="GO:0005789">
    <property type="term" value="C:endoplasmic reticulum membrane"/>
    <property type="evidence" value="ECO:0007669"/>
    <property type="project" value="UniProtKB-SubCell"/>
</dbReference>